<evidence type="ECO:0000259" key="3">
    <source>
        <dbReference type="Pfam" id="PF00085"/>
    </source>
</evidence>
<gene>
    <name evidence="5" type="ORF">TTHERM_00125460</name>
</gene>
<evidence type="ECO:0000256" key="2">
    <source>
        <dbReference type="SAM" id="Coils"/>
    </source>
</evidence>
<dbReference type="PANTHER" id="PTHR10293">
    <property type="entry name" value="GLUTAREDOXIN FAMILY MEMBER"/>
    <property type="match status" value="1"/>
</dbReference>
<evidence type="ECO:0000313" key="6">
    <source>
        <dbReference type="Proteomes" id="UP000009168"/>
    </source>
</evidence>
<sequence length="431" mass="50117">MQEISQERDFNRITLNNFGKMIVITFYADWYDHSVNYVEQIANLQELMQIQDVVFCKCDAEKVPEVANKFQVSMVPTVVLTETRKTTIKKFENEVPAILFEQIEEANKTFKNQFENEKERMYAKIKELLSQPGVLMFIKGTPQEPECKFTRELLGIIESLKIRFRYYDIIADIDMRHWLRHYNKWPTYPQIFIEGKLLGGLDVLKEHIAKNTLEIPASCKISEPKERLQQIIQEHKSILFMEGTPNDENLQENSKKFVNLLAQAGIRFSIFNLLIDANLKDYLKETYKSTGPYFFAGKQYVGNLVVVAELFNKQELLQKVPGSEWKLDGEQKIKYLLKACPVVIFMHGTPNDTKSEDSAKMIKILNECKVKYDFYNVDADADVNQYLPILSNFDKIPQLYNEGELVGGIDVVTKLFNDEDLKILLQNNIQK</sequence>
<dbReference type="PROSITE" id="PS51354">
    <property type="entry name" value="GLUTAREDOXIN_2"/>
    <property type="match status" value="3"/>
</dbReference>
<keyword evidence="1" id="KW-0676">Redox-active center</keyword>
<dbReference type="GeneID" id="7838286"/>
<dbReference type="Pfam" id="PF00085">
    <property type="entry name" value="Thioredoxin"/>
    <property type="match status" value="1"/>
</dbReference>
<feature type="domain" description="Glutaredoxin" evidence="4">
    <location>
        <begin position="134"/>
        <end position="197"/>
    </location>
</feature>
<dbReference type="HOGENOM" id="CLU_026126_12_2_1"/>
<evidence type="ECO:0000313" key="5">
    <source>
        <dbReference type="EMBL" id="EAR95980.1"/>
    </source>
</evidence>
<dbReference type="RefSeq" id="XP_001016225.1">
    <property type="nucleotide sequence ID" value="XM_001016225.3"/>
</dbReference>
<name>I7MEA9_TETTS</name>
<dbReference type="EMBL" id="GG662699">
    <property type="protein sequence ID" value="EAR95980.1"/>
    <property type="molecule type" value="Genomic_DNA"/>
</dbReference>
<accession>I7MEA9</accession>
<dbReference type="PANTHER" id="PTHR10293:SF16">
    <property type="entry name" value="GLUTAREDOXIN-RELATED PROTEIN 5, MITOCHONDRIAL"/>
    <property type="match status" value="1"/>
</dbReference>
<dbReference type="InParanoid" id="I7MEA9"/>
<keyword evidence="2" id="KW-0175">Coiled coil</keyword>
<feature type="coiled-coil region" evidence="2">
    <location>
        <begin position="100"/>
        <end position="131"/>
    </location>
</feature>
<dbReference type="Proteomes" id="UP000009168">
    <property type="component" value="Unassembled WGS sequence"/>
</dbReference>
<dbReference type="InterPro" id="IPR036249">
    <property type="entry name" value="Thioredoxin-like_sf"/>
</dbReference>
<evidence type="ECO:0000259" key="4">
    <source>
        <dbReference type="Pfam" id="PF00462"/>
    </source>
</evidence>
<evidence type="ECO:0000256" key="1">
    <source>
        <dbReference type="ARBA" id="ARBA00023284"/>
    </source>
</evidence>
<organism evidence="5 6">
    <name type="scientific">Tetrahymena thermophila (strain SB210)</name>
    <dbReference type="NCBI Taxonomy" id="312017"/>
    <lineage>
        <taxon>Eukaryota</taxon>
        <taxon>Sar</taxon>
        <taxon>Alveolata</taxon>
        <taxon>Ciliophora</taxon>
        <taxon>Intramacronucleata</taxon>
        <taxon>Oligohymenophorea</taxon>
        <taxon>Hymenostomatida</taxon>
        <taxon>Tetrahymenina</taxon>
        <taxon>Tetrahymenidae</taxon>
        <taxon>Tetrahymena</taxon>
    </lineage>
</organism>
<proteinExistence type="predicted"/>
<reference evidence="6" key="1">
    <citation type="journal article" date="2006" name="PLoS Biol.">
        <title>Macronuclear genome sequence of the ciliate Tetrahymena thermophila, a model eukaryote.</title>
        <authorList>
            <person name="Eisen J.A."/>
            <person name="Coyne R.S."/>
            <person name="Wu M."/>
            <person name="Wu D."/>
            <person name="Thiagarajan M."/>
            <person name="Wortman J.R."/>
            <person name="Badger J.H."/>
            <person name="Ren Q."/>
            <person name="Amedeo P."/>
            <person name="Jones K.M."/>
            <person name="Tallon L.J."/>
            <person name="Delcher A.L."/>
            <person name="Salzberg S.L."/>
            <person name="Silva J.C."/>
            <person name="Haas B.J."/>
            <person name="Majoros W.H."/>
            <person name="Farzad M."/>
            <person name="Carlton J.M."/>
            <person name="Smith R.K. Jr."/>
            <person name="Garg J."/>
            <person name="Pearlman R.E."/>
            <person name="Karrer K.M."/>
            <person name="Sun L."/>
            <person name="Manning G."/>
            <person name="Elde N.C."/>
            <person name="Turkewitz A.P."/>
            <person name="Asai D.J."/>
            <person name="Wilkes D.E."/>
            <person name="Wang Y."/>
            <person name="Cai H."/>
            <person name="Collins K."/>
            <person name="Stewart B.A."/>
            <person name="Lee S.R."/>
            <person name="Wilamowska K."/>
            <person name="Weinberg Z."/>
            <person name="Ruzzo W.L."/>
            <person name="Wloga D."/>
            <person name="Gaertig J."/>
            <person name="Frankel J."/>
            <person name="Tsao C.-C."/>
            <person name="Gorovsky M.A."/>
            <person name="Keeling P.J."/>
            <person name="Waller R.F."/>
            <person name="Patron N.J."/>
            <person name="Cherry J.M."/>
            <person name="Stover N.A."/>
            <person name="Krieger C.J."/>
            <person name="del Toro C."/>
            <person name="Ryder H.F."/>
            <person name="Williamson S.C."/>
            <person name="Barbeau R.A."/>
            <person name="Hamilton E.P."/>
            <person name="Orias E."/>
        </authorList>
    </citation>
    <scope>NUCLEOTIDE SEQUENCE [LARGE SCALE GENOMIC DNA]</scope>
    <source>
        <strain evidence="6">SB210</strain>
    </source>
</reference>
<dbReference type="SUPFAM" id="SSF52833">
    <property type="entry name" value="Thioredoxin-like"/>
    <property type="match status" value="4"/>
</dbReference>
<dbReference type="OMA" id="HDIVMEL"/>
<dbReference type="InterPro" id="IPR002109">
    <property type="entry name" value="Glutaredoxin"/>
</dbReference>
<dbReference type="KEGG" id="tet:TTHERM_00125460"/>
<dbReference type="OrthoDB" id="415696at2759"/>
<keyword evidence="6" id="KW-1185">Reference proteome</keyword>
<dbReference type="AlphaFoldDB" id="I7MEA9"/>
<feature type="domain" description="Glutaredoxin" evidence="4">
    <location>
        <begin position="354"/>
        <end position="406"/>
    </location>
</feature>
<dbReference type="Gene3D" id="3.40.30.10">
    <property type="entry name" value="Glutaredoxin"/>
    <property type="match status" value="4"/>
</dbReference>
<feature type="domain" description="Thioredoxin" evidence="3">
    <location>
        <begin position="7"/>
        <end position="96"/>
    </location>
</feature>
<dbReference type="InterPro" id="IPR004480">
    <property type="entry name" value="Monothiol_GRX-rel"/>
</dbReference>
<protein>
    <submittedName>
        <fullName evidence="5">Monothiol glutaredoxin-S11 protein</fullName>
    </submittedName>
</protein>
<dbReference type="GO" id="GO:0005739">
    <property type="term" value="C:mitochondrion"/>
    <property type="evidence" value="ECO:0007669"/>
    <property type="project" value="UniProtKB-ARBA"/>
</dbReference>
<dbReference type="STRING" id="312017.I7MEA9"/>
<dbReference type="InterPro" id="IPR013766">
    <property type="entry name" value="Thioredoxin_domain"/>
</dbReference>
<dbReference type="eggNOG" id="KOG0911">
    <property type="taxonomic scope" value="Eukaryota"/>
</dbReference>
<dbReference type="Pfam" id="PF00462">
    <property type="entry name" value="Glutaredoxin"/>
    <property type="match status" value="2"/>
</dbReference>